<protein>
    <recommendedName>
        <fullName evidence="3">ATP-dependent RecD2 DNA helicase</fullName>
        <ecNumber evidence="3">5.6.2.3</ecNumber>
    </recommendedName>
    <alternativeName>
        <fullName evidence="3">DNA 5'-3' helicase subunit RecD2</fullName>
    </alternativeName>
</protein>
<dbReference type="InterPro" id="IPR010994">
    <property type="entry name" value="RuvA_2-like"/>
</dbReference>
<accession>H8YXY7</accession>
<dbReference type="SMART" id="SM00382">
    <property type="entry name" value="AAA"/>
    <property type="match status" value="1"/>
</dbReference>
<dbReference type="PANTHER" id="PTHR43788:SF6">
    <property type="entry name" value="DNA HELICASE B"/>
    <property type="match status" value="1"/>
</dbReference>
<dbReference type="PANTHER" id="PTHR43788">
    <property type="entry name" value="DNA2/NAM7 HELICASE FAMILY MEMBER"/>
    <property type="match status" value="1"/>
</dbReference>
<dbReference type="EC" id="5.6.2.3" evidence="3"/>
<dbReference type="InterPro" id="IPR029493">
    <property type="entry name" value="RecD2-like_HHH"/>
</dbReference>
<keyword evidence="3 6" id="KW-0347">Helicase</keyword>
<comment type="catalytic activity">
    <reaction evidence="3">
        <text>ATP + H2O = ADP + phosphate + H(+)</text>
        <dbReference type="Rhea" id="RHEA:13065"/>
        <dbReference type="ChEBI" id="CHEBI:15377"/>
        <dbReference type="ChEBI" id="CHEBI:15378"/>
        <dbReference type="ChEBI" id="CHEBI:30616"/>
        <dbReference type="ChEBI" id="CHEBI:43474"/>
        <dbReference type="ChEBI" id="CHEBI:456216"/>
        <dbReference type="EC" id="5.6.2.3"/>
    </reaction>
</comment>
<dbReference type="Gene3D" id="1.10.10.2220">
    <property type="match status" value="1"/>
</dbReference>
<dbReference type="InterPro" id="IPR041451">
    <property type="entry name" value="RecD2_SH13"/>
</dbReference>
<comment type="function">
    <text evidence="3">DNA-dependent ATPase and ATP-dependent 5'-3' DNA helicase. Has no activity on blunt DNA or DNA with 3'-overhangs, requires at least 10 bases of 5'-ssDNA for helicase activity.</text>
</comment>
<sequence>MLEQDQKRLSGMVDRSDTVALTGTVESIGFHNPESGFCVLRVRTRDDWEPAAVVGQALRVNVGEWVEARGRWVTDKRHGRQFKADELRLKPPGTRAGILRYLSSGLVEGIGPHLAKTLVRAFGEQVFEVIEQQPERLLELPGIGRKRQQRVLRAWREQHGVRDIVVFLQSHGVGTARAVRIYKTYGDQAIERVRENPYRLALDISGIGFQTADQLANRLGIARDAPVRIQAGVRHLLWQGAAAGHCADWRDELTARASAWLGASAVAVDAALANELEAERLIKETVAGRELLFLTHLHRAELGVARHIRRLREGRLPWGILGGTLDVDQAWPWVEQRAGLILATSQRAAIAAVLDNKVSIITGGPGVGKTTVVNALLLMLRAKRISIRLCAPTGRAAKRLAETTGQEAKTIHRLLEYDPRRQGFKHDAREPLDTDLVVCDEASMVDVSLMHKLVQALPDHAALLLVGDVDQLPSVGPGAVLADLIASGAVTTVRLREIFRQGQSSRIVLNAHWVNAGQLPEVPEPQPPDGDFFLIRCEKPPQIGERLLRTVTERIPQRFGLDPLQDIQVLTPMNRGDLGTRALNASLQRALNGAAEPRVERFGWVFAPGDKVIQTVNNYDKEVFNGDIGRILSIDTDARDLRVAFDGRVLIYEFGELDELALAYAISVHKAQGSEYPAVVIPLSNQHFMMLRRNLLYTGMTRGKRLVVLIAQPQALSMAAEQTGEARLTRLAARLTSKVPDVPEDQFVQFSPTAQQSNPTGESGECVS</sequence>
<evidence type="ECO:0000256" key="1">
    <source>
        <dbReference type="ARBA" id="ARBA00022741"/>
    </source>
</evidence>
<name>H8YXY7_9GAMM</name>
<dbReference type="HAMAP" id="MF_01488">
    <property type="entry name" value="RecD2"/>
    <property type="match status" value="1"/>
</dbReference>
<evidence type="ECO:0000259" key="5">
    <source>
        <dbReference type="SMART" id="SM00382"/>
    </source>
</evidence>
<dbReference type="NCBIfam" id="TIGR01448">
    <property type="entry name" value="recD_rel"/>
    <property type="match status" value="1"/>
</dbReference>
<keyword evidence="3" id="KW-0378">Hydrolase</keyword>
<dbReference type="GO" id="GO:0006310">
    <property type="term" value="P:DNA recombination"/>
    <property type="evidence" value="ECO:0007669"/>
    <property type="project" value="InterPro"/>
</dbReference>
<dbReference type="CDD" id="cd17933">
    <property type="entry name" value="DEXSc_RecD-like"/>
    <property type="match status" value="1"/>
</dbReference>
<dbReference type="GO" id="GO:0003677">
    <property type="term" value="F:DNA binding"/>
    <property type="evidence" value="ECO:0007669"/>
    <property type="project" value="UniProtKB-UniRule"/>
</dbReference>
<dbReference type="SUPFAM" id="SSF52540">
    <property type="entry name" value="P-loop containing nucleoside triphosphate hydrolases"/>
    <property type="match status" value="2"/>
</dbReference>
<evidence type="ECO:0000313" key="6">
    <source>
        <dbReference type="EMBL" id="EIC23313.1"/>
    </source>
</evidence>
<evidence type="ECO:0000259" key="4">
    <source>
        <dbReference type="SMART" id="SM00278"/>
    </source>
</evidence>
<dbReference type="Pfam" id="PF13245">
    <property type="entry name" value="AAA_19"/>
    <property type="match status" value="1"/>
</dbReference>
<dbReference type="Proteomes" id="UP000002964">
    <property type="component" value="Unassembled WGS sequence"/>
</dbReference>
<dbReference type="Pfam" id="PF23139">
    <property type="entry name" value="OB_YrrC"/>
    <property type="match status" value="1"/>
</dbReference>
<reference evidence="6 7" key="2">
    <citation type="submission" date="2011-11" db="EMBL/GenBank/DDBJ databases">
        <authorList>
            <consortium name="US DOE Joint Genome Institute"/>
            <person name="Lucas S."/>
            <person name="Han J."/>
            <person name="Lapidus A."/>
            <person name="Cheng J.-F."/>
            <person name="Goodwin L."/>
            <person name="Pitluck S."/>
            <person name="Peters L."/>
            <person name="Ovchinnikova G."/>
            <person name="Zhang X."/>
            <person name="Detter J.C."/>
            <person name="Han C."/>
            <person name="Tapia R."/>
            <person name="Land M."/>
            <person name="Hauser L."/>
            <person name="Kyrpides N."/>
            <person name="Ivanova N."/>
            <person name="Pagani I."/>
            <person name="Vogl K."/>
            <person name="Liu Z."/>
            <person name="Overmann J."/>
            <person name="Frigaard N.-U."/>
            <person name="Bryant D."/>
            <person name="Woyke T."/>
        </authorList>
    </citation>
    <scope>NUCLEOTIDE SEQUENCE [LARGE SCALE GENOMIC DNA]</scope>
    <source>
        <strain evidence="6 7">970</strain>
    </source>
</reference>
<dbReference type="STRING" id="631362.Thi970DRAFT_00973"/>
<dbReference type="InterPro" id="IPR027785">
    <property type="entry name" value="UvrD-like_helicase_C"/>
</dbReference>
<dbReference type="eggNOG" id="COG0507">
    <property type="taxonomic scope" value="Bacteria"/>
</dbReference>
<dbReference type="Gene3D" id="1.10.150.20">
    <property type="entry name" value="5' to 3' exonuclease, C-terminal subdomain"/>
    <property type="match status" value="1"/>
</dbReference>
<dbReference type="Gene3D" id="3.40.50.300">
    <property type="entry name" value="P-loop containing nucleotide triphosphate hydrolases"/>
    <property type="match status" value="2"/>
</dbReference>
<dbReference type="GO" id="GO:0017116">
    <property type="term" value="F:single-stranded DNA helicase activity"/>
    <property type="evidence" value="ECO:0007669"/>
    <property type="project" value="TreeGrafter"/>
</dbReference>
<keyword evidence="2 3" id="KW-0067">ATP-binding</keyword>
<feature type="domain" description="Helix-hairpin-helix DNA-binding motif class 1" evidence="4">
    <location>
        <begin position="199"/>
        <end position="218"/>
    </location>
</feature>
<dbReference type="InterPro" id="IPR003593">
    <property type="entry name" value="AAA+_ATPase"/>
</dbReference>
<dbReference type="HOGENOM" id="CLU_007524_0_3_6"/>
<dbReference type="CDD" id="cd18809">
    <property type="entry name" value="SF1_C_RecD"/>
    <property type="match status" value="1"/>
</dbReference>
<feature type="domain" description="Helix-hairpin-helix DNA-binding motif class 1" evidence="4">
    <location>
        <begin position="135"/>
        <end position="154"/>
    </location>
</feature>
<evidence type="ECO:0000256" key="3">
    <source>
        <dbReference type="HAMAP-Rule" id="MF_01488"/>
    </source>
</evidence>
<proteinExistence type="inferred from homology"/>
<dbReference type="SUPFAM" id="SSF47781">
    <property type="entry name" value="RuvA domain 2-like"/>
    <property type="match status" value="1"/>
</dbReference>
<dbReference type="SMART" id="SM00278">
    <property type="entry name" value="HhH1"/>
    <property type="match status" value="2"/>
</dbReference>
<dbReference type="Pfam" id="PF18335">
    <property type="entry name" value="SH3_13"/>
    <property type="match status" value="1"/>
</dbReference>
<dbReference type="Pfam" id="PF13538">
    <property type="entry name" value="UvrD_C_2"/>
    <property type="match status" value="1"/>
</dbReference>
<dbReference type="InterPro" id="IPR055446">
    <property type="entry name" value="RecD2_N_OB"/>
</dbReference>
<dbReference type="GO" id="GO:0016887">
    <property type="term" value="F:ATP hydrolysis activity"/>
    <property type="evidence" value="ECO:0007669"/>
    <property type="project" value="RHEA"/>
</dbReference>
<comment type="similarity">
    <text evidence="3">Belongs to the RecD family. RecD2 subfamily.</text>
</comment>
<reference evidence="7" key="1">
    <citation type="submission" date="2011-06" db="EMBL/GenBank/DDBJ databases">
        <authorList>
            <consortium name="US DOE Joint Genome Institute (JGI-PGF)"/>
            <person name="Lucas S."/>
            <person name="Han J."/>
            <person name="Lapidus A."/>
            <person name="Cheng J.-F."/>
            <person name="Goodwin L."/>
            <person name="Pitluck S."/>
            <person name="Peters L."/>
            <person name="Land M.L."/>
            <person name="Hauser L."/>
            <person name="Vogl K."/>
            <person name="Liu Z."/>
            <person name="Overmann J."/>
            <person name="Frigaard N.-U."/>
            <person name="Bryant D.A."/>
            <person name="Woyke T.J."/>
        </authorList>
    </citation>
    <scope>NUCLEOTIDE SEQUENCE [LARGE SCALE GENOMIC DNA]</scope>
    <source>
        <strain evidence="7">970</strain>
    </source>
</reference>
<dbReference type="EMBL" id="JH603168">
    <property type="protein sequence ID" value="EIC23313.1"/>
    <property type="molecule type" value="Genomic_DNA"/>
</dbReference>
<keyword evidence="3" id="KW-0238">DNA-binding</keyword>
<dbReference type="Pfam" id="PF14490">
    <property type="entry name" value="HHH_RecD2"/>
    <property type="match status" value="1"/>
</dbReference>
<feature type="binding site" evidence="3">
    <location>
        <begin position="366"/>
        <end position="370"/>
    </location>
    <ligand>
        <name>ATP</name>
        <dbReference type="ChEBI" id="CHEBI:30616"/>
    </ligand>
</feature>
<dbReference type="InterPro" id="IPR050534">
    <property type="entry name" value="Coronavir_polyprotein_1ab"/>
</dbReference>
<dbReference type="AlphaFoldDB" id="H8YXY7"/>
<dbReference type="InterPro" id="IPR003583">
    <property type="entry name" value="Hlx-hairpin-Hlx_DNA-bd_motif"/>
</dbReference>
<organism evidence="6 7">
    <name type="scientific">Thiorhodovibrio frisius</name>
    <dbReference type="NCBI Taxonomy" id="631362"/>
    <lineage>
        <taxon>Bacteria</taxon>
        <taxon>Pseudomonadati</taxon>
        <taxon>Pseudomonadota</taxon>
        <taxon>Gammaproteobacteria</taxon>
        <taxon>Chromatiales</taxon>
        <taxon>Chromatiaceae</taxon>
        <taxon>Thiorhodovibrio</taxon>
    </lineage>
</organism>
<keyword evidence="7" id="KW-1185">Reference proteome</keyword>
<gene>
    <name evidence="3" type="primary">recD2</name>
    <name evidence="6" type="ORF">Thi970DRAFT_00973</name>
</gene>
<evidence type="ECO:0000256" key="2">
    <source>
        <dbReference type="ARBA" id="ARBA00022840"/>
    </source>
</evidence>
<evidence type="ECO:0000313" key="7">
    <source>
        <dbReference type="Proteomes" id="UP000002964"/>
    </source>
</evidence>
<keyword evidence="1 3" id="KW-0547">Nucleotide-binding</keyword>
<dbReference type="GO" id="GO:0006281">
    <property type="term" value="P:DNA repair"/>
    <property type="evidence" value="ECO:0007669"/>
    <property type="project" value="InterPro"/>
</dbReference>
<dbReference type="GO" id="GO:0043139">
    <property type="term" value="F:5'-3' DNA helicase activity"/>
    <property type="evidence" value="ECO:0007669"/>
    <property type="project" value="UniProtKB-UniRule"/>
</dbReference>
<dbReference type="GO" id="GO:0009338">
    <property type="term" value="C:exodeoxyribonuclease V complex"/>
    <property type="evidence" value="ECO:0007669"/>
    <property type="project" value="TreeGrafter"/>
</dbReference>
<dbReference type="Gene3D" id="2.30.30.940">
    <property type="match status" value="1"/>
</dbReference>
<dbReference type="InterPro" id="IPR006345">
    <property type="entry name" value="RecD2"/>
</dbReference>
<dbReference type="GO" id="GO:0005524">
    <property type="term" value="F:ATP binding"/>
    <property type="evidence" value="ECO:0007669"/>
    <property type="project" value="UniProtKB-UniRule"/>
</dbReference>
<dbReference type="InterPro" id="IPR027417">
    <property type="entry name" value="P-loop_NTPase"/>
</dbReference>
<feature type="domain" description="AAA+ ATPase" evidence="5">
    <location>
        <begin position="355"/>
        <end position="650"/>
    </location>
</feature>
<keyword evidence="3" id="KW-0413">Isomerase</keyword>